<evidence type="ECO:0000313" key="11">
    <source>
        <dbReference type="EMBL" id="CAA0100617.1"/>
    </source>
</evidence>
<dbReference type="GO" id="GO:0000105">
    <property type="term" value="P:L-histidine biosynthetic process"/>
    <property type="evidence" value="ECO:0007669"/>
    <property type="project" value="UniProtKB-UniRule"/>
</dbReference>
<keyword evidence="7 9" id="KW-0663">Pyridoxal phosphate</keyword>
<evidence type="ECO:0000256" key="4">
    <source>
        <dbReference type="ARBA" id="ARBA00011738"/>
    </source>
</evidence>
<dbReference type="OrthoDB" id="9813612at2"/>
<keyword evidence="6 9" id="KW-0808">Transferase</keyword>
<comment type="cofactor">
    <cofactor evidence="1 9">
        <name>pyridoxal 5'-phosphate</name>
        <dbReference type="ChEBI" id="CHEBI:597326"/>
    </cofactor>
</comment>
<evidence type="ECO:0000256" key="9">
    <source>
        <dbReference type="HAMAP-Rule" id="MF_01023"/>
    </source>
</evidence>
<dbReference type="InterPro" id="IPR015424">
    <property type="entry name" value="PyrdxlP-dep_Trfase"/>
</dbReference>
<comment type="catalytic activity">
    <reaction evidence="8 9">
        <text>L-histidinol phosphate + 2-oxoglutarate = 3-(imidazol-4-yl)-2-oxopropyl phosphate + L-glutamate</text>
        <dbReference type="Rhea" id="RHEA:23744"/>
        <dbReference type="ChEBI" id="CHEBI:16810"/>
        <dbReference type="ChEBI" id="CHEBI:29985"/>
        <dbReference type="ChEBI" id="CHEBI:57766"/>
        <dbReference type="ChEBI" id="CHEBI:57980"/>
        <dbReference type="EC" id="2.6.1.9"/>
    </reaction>
</comment>
<dbReference type="SUPFAM" id="SSF53383">
    <property type="entry name" value="PLP-dependent transferases"/>
    <property type="match status" value="1"/>
</dbReference>
<evidence type="ECO:0000256" key="3">
    <source>
        <dbReference type="ARBA" id="ARBA00007970"/>
    </source>
</evidence>
<keyword evidence="5 9" id="KW-0032">Aminotransferase</keyword>
<dbReference type="InterPro" id="IPR001917">
    <property type="entry name" value="Aminotrans_II_pyridoxalP_BS"/>
</dbReference>
<dbReference type="Pfam" id="PF00155">
    <property type="entry name" value="Aminotran_1_2"/>
    <property type="match status" value="1"/>
</dbReference>
<evidence type="ECO:0000256" key="5">
    <source>
        <dbReference type="ARBA" id="ARBA00022576"/>
    </source>
</evidence>
<dbReference type="AlphaFoldDB" id="A0A5S9PA45"/>
<dbReference type="UniPathway" id="UPA00031">
    <property type="reaction ID" value="UER00012"/>
</dbReference>
<dbReference type="InterPro" id="IPR015421">
    <property type="entry name" value="PyrdxlP-dep_Trfase_major"/>
</dbReference>
<dbReference type="InterPro" id="IPR005861">
    <property type="entry name" value="HisP_aminotrans"/>
</dbReference>
<dbReference type="Proteomes" id="UP000441399">
    <property type="component" value="Unassembled WGS sequence"/>
</dbReference>
<comment type="subunit">
    <text evidence="4 9">Homodimer.</text>
</comment>
<dbReference type="GO" id="GO:0030170">
    <property type="term" value="F:pyridoxal phosphate binding"/>
    <property type="evidence" value="ECO:0007669"/>
    <property type="project" value="InterPro"/>
</dbReference>
<evidence type="ECO:0000256" key="2">
    <source>
        <dbReference type="ARBA" id="ARBA00005011"/>
    </source>
</evidence>
<organism evidence="11 12">
    <name type="scientific">BD1-7 clade bacterium</name>
    <dbReference type="NCBI Taxonomy" id="2029982"/>
    <lineage>
        <taxon>Bacteria</taxon>
        <taxon>Pseudomonadati</taxon>
        <taxon>Pseudomonadota</taxon>
        <taxon>Gammaproteobacteria</taxon>
        <taxon>Cellvibrionales</taxon>
        <taxon>Spongiibacteraceae</taxon>
        <taxon>BD1-7 clade</taxon>
    </lineage>
</organism>
<dbReference type="Gene3D" id="3.40.640.10">
    <property type="entry name" value="Type I PLP-dependent aspartate aminotransferase-like (Major domain)"/>
    <property type="match status" value="1"/>
</dbReference>
<dbReference type="CDD" id="cd00609">
    <property type="entry name" value="AAT_like"/>
    <property type="match status" value="1"/>
</dbReference>
<accession>A0A5S9PA45</accession>
<feature type="domain" description="Aminotransferase class I/classII large" evidence="10">
    <location>
        <begin position="35"/>
        <end position="361"/>
    </location>
</feature>
<dbReference type="EMBL" id="CACSIO010000006">
    <property type="protein sequence ID" value="CAA0100617.1"/>
    <property type="molecule type" value="Genomic_DNA"/>
</dbReference>
<dbReference type="Gene3D" id="3.90.1150.10">
    <property type="entry name" value="Aspartate Aminotransferase, domain 1"/>
    <property type="match status" value="1"/>
</dbReference>
<dbReference type="PROSITE" id="PS00599">
    <property type="entry name" value="AA_TRANSFER_CLASS_2"/>
    <property type="match status" value="1"/>
</dbReference>
<evidence type="ECO:0000256" key="8">
    <source>
        <dbReference type="ARBA" id="ARBA00047481"/>
    </source>
</evidence>
<gene>
    <name evidence="11" type="primary">hisC_4</name>
    <name evidence="9" type="synonym">hisC</name>
    <name evidence="11" type="ORF">OPDIPICF_04331</name>
</gene>
<name>A0A5S9PA45_9GAMM</name>
<dbReference type="PANTHER" id="PTHR43643">
    <property type="entry name" value="HISTIDINOL-PHOSPHATE AMINOTRANSFERASE 2"/>
    <property type="match status" value="1"/>
</dbReference>
<evidence type="ECO:0000259" key="10">
    <source>
        <dbReference type="Pfam" id="PF00155"/>
    </source>
</evidence>
<dbReference type="EC" id="2.6.1.9" evidence="9"/>
<dbReference type="InterPro" id="IPR004839">
    <property type="entry name" value="Aminotransferase_I/II_large"/>
</dbReference>
<keyword evidence="9" id="KW-0028">Amino-acid biosynthesis</keyword>
<proteinExistence type="inferred from homology"/>
<evidence type="ECO:0000313" key="12">
    <source>
        <dbReference type="Proteomes" id="UP000441399"/>
    </source>
</evidence>
<dbReference type="PANTHER" id="PTHR43643:SF3">
    <property type="entry name" value="HISTIDINOL-PHOSPHATE AMINOTRANSFERASE"/>
    <property type="match status" value="1"/>
</dbReference>
<dbReference type="GO" id="GO:0004400">
    <property type="term" value="F:histidinol-phosphate transaminase activity"/>
    <property type="evidence" value="ECO:0007669"/>
    <property type="project" value="UniProtKB-UniRule"/>
</dbReference>
<dbReference type="InterPro" id="IPR015422">
    <property type="entry name" value="PyrdxlP-dep_Trfase_small"/>
</dbReference>
<reference evidence="11 12" key="1">
    <citation type="submission" date="2019-11" db="EMBL/GenBank/DDBJ databases">
        <authorList>
            <person name="Holert J."/>
        </authorList>
    </citation>
    <scope>NUCLEOTIDE SEQUENCE [LARGE SCALE GENOMIC DNA]</scope>
    <source>
        <strain evidence="11">SB11_3</strain>
    </source>
</reference>
<sequence length="366" mass="39557">MSCDFLALAKSGVQHLMPYQPGKPIDELERELGITDIVKLASNENPLGLSPKVKALLSDNLDELTRYPDGAAFELRAKVAATHGVAAEQLVFGNGSNDVLDLIGMCFLNPDVSAIYSDHAFVVYPLMVKAQGARAIEVPAKDWGHDLDAMLAAIEPDTRVIFIANPNNPTGTWLGHAEIERFLIQVPDDVIVVLDEAYSEYIHGVDYANGIALLKQFDSLIVTRTFSKAYGLAGLRVGCSISSVAMAGIINRVRAPFNVNTLAQLAATCVLDDSEYLQQSIAVNDAGRQQLEAGLSALGYDFIPSQGNFISFDTRTDANAVYQALLEKGVIVRPVGPYKMPGFLRVSIGLEAENQRFLDALTALAD</sequence>
<evidence type="ECO:0000256" key="7">
    <source>
        <dbReference type="ARBA" id="ARBA00022898"/>
    </source>
</evidence>
<protein>
    <recommendedName>
        <fullName evidence="9">Histidinol-phosphate aminotransferase</fullName>
        <ecNumber evidence="9">2.6.1.9</ecNumber>
    </recommendedName>
    <alternativeName>
        <fullName evidence="9">Imidazole acetol-phosphate transaminase</fullName>
    </alternativeName>
</protein>
<comment type="pathway">
    <text evidence="2 9">Amino-acid biosynthesis; L-histidine biosynthesis; L-histidine from 5-phospho-alpha-D-ribose 1-diphosphate: step 7/9.</text>
</comment>
<dbReference type="NCBIfam" id="TIGR01141">
    <property type="entry name" value="hisC"/>
    <property type="match status" value="1"/>
</dbReference>
<evidence type="ECO:0000256" key="6">
    <source>
        <dbReference type="ARBA" id="ARBA00022679"/>
    </source>
</evidence>
<dbReference type="HAMAP" id="MF_01023">
    <property type="entry name" value="HisC_aminotrans_2"/>
    <property type="match status" value="1"/>
</dbReference>
<comment type="similarity">
    <text evidence="3 9">Belongs to the class-II pyridoxal-phosphate-dependent aminotransferase family. Histidinol-phosphate aminotransferase subfamily.</text>
</comment>
<keyword evidence="12" id="KW-1185">Reference proteome</keyword>
<dbReference type="InterPro" id="IPR050106">
    <property type="entry name" value="HistidinolP_aminotransfase"/>
</dbReference>
<evidence type="ECO:0000256" key="1">
    <source>
        <dbReference type="ARBA" id="ARBA00001933"/>
    </source>
</evidence>
<feature type="modified residue" description="N6-(pyridoxal phosphate)lysine" evidence="9">
    <location>
        <position position="228"/>
    </location>
</feature>
<keyword evidence="9" id="KW-0368">Histidine biosynthesis</keyword>